<feature type="transmembrane region" description="Helical" evidence="10">
    <location>
        <begin position="268"/>
        <end position="288"/>
    </location>
</feature>
<evidence type="ECO:0000256" key="6">
    <source>
        <dbReference type="ARBA" id="ARBA00023053"/>
    </source>
</evidence>
<keyword evidence="3 10" id="KW-1003">Cell membrane</keyword>
<keyword evidence="5 10" id="KW-1133">Transmembrane helix</keyword>
<keyword evidence="6 10" id="KW-0915">Sodium</keyword>
<accession>A0A6M4IPC3</accession>
<evidence type="ECO:0000256" key="7">
    <source>
        <dbReference type="ARBA" id="ARBA00023065"/>
    </source>
</evidence>
<feature type="transmembrane region" description="Helical" evidence="10">
    <location>
        <begin position="225"/>
        <end position="248"/>
    </location>
</feature>
<keyword evidence="9 10" id="KW-0739">Sodium transport</keyword>
<evidence type="ECO:0000256" key="5">
    <source>
        <dbReference type="ARBA" id="ARBA00022989"/>
    </source>
</evidence>
<evidence type="ECO:0000256" key="11">
    <source>
        <dbReference type="SAM" id="MobiDB-lite"/>
    </source>
</evidence>
<evidence type="ECO:0000313" key="14">
    <source>
        <dbReference type="Proteomes" id="UP000500938"/>
    </source>
</evidence>
<dbReference type="AlphaFoldDB" id="A0A6M4IPC3"/>
<evidence type="ECO:0000256" key="2">
    <source>
        <dbReference type="ARBA" id="ARBA00022448"/>
    </source>
</evidence>
<comment type="subcellular location">
    <subcellularLocation>
        <location evidence="1 10">Cell membrane</location>
        <topology evidence="1 10">Multi-pass membrane protein</topology>
    </subcellularLocation>
</comment>
<evidence type="ECO:0000256" key="4">
    <source>
        <dbReference type="ARBA" id="ARBA00022692"/>
    </source>
</evidence>
<dbReference type="PANTHER" id="PTHR10110:SF86">
    <property type="entry name" value="SODIUM_HYDROGEN EXCHANGER 7"/>
    <property type="match status" value="1"/>
</dbReference>
<comment type="similarity">
    <text evidence="10">Belongs to the monovalent cation:proton antiporter 1 (CPA1) transporter (TC 2.A.36) family.</text>
</comment>
<dbReference type="Proteomes" id="UP000500938">
    <property type="component" value="Chromosome"/>
</dbReference>
<evidence type="ECO:0000313" key="13">
    <source>
        <dbReference type="EMBL" id="QJR36583.1"/>
    </source>
</evidence>
<name>A0A6M4IPC3_9BACT</name>
<reference evidence="13 14" key="1">
    <citation type="submission" date="2020-05" db="EMBL/GenBank/DDBJ databases">
        <title>Complete genome sequence of Gemmatimonas greenlandica TET16.</title>
        <authorList>
            <person name="Zeng Y."/>
        </authorList>
    </citation>
    <scope>NUCLEOTIDE SEQUENCE [LARGE SCALE GENOMIC DNA]</scope>
    <source>
        <strain evidence="13 14">TET16</strain>
    </source>
</reference>
<evidence type="ECO:0000256" key="8">
    <source>
        <dbReference type="ARBA" id="ARBA00023136"/>
    </source>
</evidence>
<dbReference type="InterPro" id="IPR004705">
    <property type="entry name" value="Cation/H_exchanger_CPA1_bac"/>
</dbReference>
<feature type="transmembrane region" description="Helical" evidence="10">
    <location>
        <begin position="349"/>
        <end position="372"/>
    </location>
</feature>
<keyword evidence="2 10" id="KW-0813">Transport</keyword>
<dbReference type="EMBL" id="CP053085">
    <property type="protein sequence ID" value="QJR36583.1"/>
    <property type="molecule type" value="Genomic_DNA"/>
</dbReference>
<sequence length="526" mass="57060">MPHFSPILFGLAFATLVVALTAFGRRLPIPAPLLQVLAGLAVGFVPGVEMPTLDPDVVFFVFLPPILWAAAFFTSFREFTANRRAIGGLAVGLVLATTAVVAVLIRMFIPDMPWAVAVALGAIVSPPDAVAATAVVSRLPVPGRVIVILEGESLVNDASALVLYRTAVAAAVTGAFSFGEALVRFFLDAGVGVLVGLAVGWLMIVVARRTRDELAETVLTLAAPYAAWMLAETLHVSAVLACVAGGLYARQHLSTAVGPRSRIQSRAVWDLLVFTLNALIFILLGLQFAELMQKSGVAAFDGAVKYGVLLGVAVMVVRLIWVPVTTICRESLRRGRVVTSTAGSWKSMFLVSWTSMRGIVSLATAFALPLTLDNGARFPYRDEVIIMTMCLILVTLVVQGLSLAPIIRAFKFVPEAAHHEEEQVARQEALRRAAEALDDASREPWADPADVEWLRTELRDRQHRHKNASHTSHANHGSRSRLRSRMLDAERRMLLRLRNEGAISDEVLRTLESEIDLDTLRLSPSS</sequence>
<proteinExistence type="inferred from homology"/>
<evidence type="ECO:0000256" key="10">
    <source>
        <dbReference type="RuleBase" id="RU366002"/>
    </source>
</evidence>
<comment type="function">
    <text evidence="10">Na(+)/H(+) antiporter that extrudes sodium in exchange for external protons.</text>
</comment>
<organism evidence="13 14">
    <name type="scientific">Gemmatimonas groenlandica</name>
    <dbReference type="NCBI Taxonomy" id="2732249"/>
    <lineage>
        <taxon>Bacteria</taxon>
        <taxon>Pseudomonadati</taxon>
        <taxon>Gemmatimonadota</taxon>
        <taxon>Gemmatimonadia</taxon>
        <taxon>Gemmatimonadales</taxon>
        <taxon>Gemmatimonadaceae</taxon>
        <taxon>Gemmatimonas</taxon>
    </lineage>
</organism>
<gene>
    <name evidence="13" type="ORF">HKW67_14230</name>
</gene>
<dbReference type="Gene3D" id="6.10.140.1330">
    <property type="match status" value="1"/>
</dbReference>
<evidence type="ECO:0000256" key="1">
    <source>
        <dbReference type="ARBA" id="ARBA00004651"/>
    </source>
</evidence>
<dbReference type="InterPro" id="IPR006153">
    <property type="entry name" value="Cation/H_exchanger_TM"/>
</dbReference>
<feature type="transmembrane region" description="Helical" evidence="10">
    <location>
        <begin position="384"/>
        <end position="404"/>
    </location>
</feature>
<evidence type="ECO:0000256" key="9">
    <source>
        <dbReference type="ARBA" id="ARBA00023201"/>
    </source>
</evidence>
<dbReference type="KEGG" id="ggr:HKW67_14230"/>
<dbReference type="RefSeq" id="WP_171226015.1">
    <property type="nucleotide sequence ID" value="NZ_CP053085.1"/>
</dbReference>
<feature type="transmembrane region" description="Helical" evidence="10">
    <location>
        <begin position="185"/>
        <end position="205"/>
    </location>
</feature>
<keyword evidence="14" id="KW-1185">Reference proteome</keyword>
<dbReference type="PANTHER" id="PTHR10110">
    <property type="entry name" value="SODIUM/HYDROGEN EXCHANGER"/>
    <property type="match status" value="1"/>
</dbReference>
<dbReference type="NCBIfam" id="TIGR00831">
    <property type="entry name" value="a_cpa1"/>
    <property type="match status" value="1"/>
</dbReference>
<keyword evidence="7 10" id="KW-0406">Ion transport</keyword>
<feature type="transmembrane region" description="Helical" evidence="10">
    <location>
        <begin position="57"/>
        <end position="76"/>
    </location>
</feature>
<dbReference type="GO" id="GO:0051453">
    <property type="term" value="P:regulation of intracellular pH"/>
    <property type="evidence" value="ECO:0007669"/>
    <property type="project" value="TreeGrafter"/>
</dbReference>
<dbReference type="GO" id="GO:0015386">
    <property type="term" value="F:potassium:proton antiporter activity"/>
    <property type="evidence" value="ECO:0007669"/>
    <property type="project" value="TreeGrafter"/>
</dbReference>
<dbReference type="GO" id="GO:0098719">
    <property type="term" value="P:sodium ion import across plasma membrane"/>
    <property type="evidence" value="ECO:0007669"/>
    <property type="project" value="TreeGrafter"/>
</dbReference>
<keyword evidence="10" id="KW-0050">Antiport</keyword>
<feature type="transmembrane region" description="Helical" evidence="10">
    <location>
        <begin position="308"/>
        <end position="328"/>
    </location>
</feature>
<protein>
    <submittedName>
        <fullName evidence="13">Na+/H+ antiporter</fullName>
    </submittedName>
</protein>
<evidence type="ECO:0000256" key="3">
    <source>
        <dbReference type="ARBA" id="ARBA00022475"/>
    </source>
</evidence>
<feature type="domain" description="Cation/H+ exchanger transmembrane" evidence="12">
    <location>
        <begin position="15"/>
        <end position="408"/>
    </location>
</feature>
<keyword evidence="4 10" id="KW-0812">Transmembrane</keyword>
<dbReference type="GO" id="GO:0005886">
    <property type="term" value="C:plasma membrane"/>
    <property type="evidence" value="ECO:0007669"/>
    <property type="project" value="UniProtKB-SubCell"/>
</dbReference>
<evidence type="ECO:0000259" key="12">
    <source>
        <dbReference type="Pfam" id="PF00999"/>
    </source>
</evidence>
<dbReference type="GO" id="GO:0015385">
    <property type="term" value="F:sodium:proton antiporter activity"/>
    <property type="evidence" value="ECO:0007669"/>
    <property type="project" value="InterPro"/>
</dbReference>
<dbReference type="InterPro" id="IPR018422">
    <property type="entry name" value="Cation/H_exchanger_CPA1"/>
</dbReference>
<feature type="transmembrane region" description="Helical" evidence="10">
    <location>
        <begin position="88"/>
        <end position="109"/>
    </location>
</feature>
<dbReference type="Pfam" id="PF00999">
    <property type="entry name" value="Na_H_Exchanger"/>
    <property type="match status" value="1"/>
</dbReference>
<feature type="region of interest" description="Disordered" evidence="11">
    <location>
        <begin position="462"/>
        <end position="482"/>
    </location>
</feature>
<feature type="transmembrane region" description="Helical" evidence="10">
    <location>
        <begin position="158"/>
        <end position="178"/>
    </location>
</feature>
<keyword evidence="8 10" id="KW-0472">Membrane</keyword>
<comment type="caution">
    <text evidence="10">Lacks conserved residue(s) required for the propagation of feature annotation.</text>
</comment>